<feature type="transmembrane region" description="Helical" evidence="1">
    <location>
        <begin position="201"/>
        <end position="225"/>
    </location>
</feature>
<sequence length="478" mass="51833">MTQARSIDAAANGYVRHRFVRALCASFVVGAVFGIVAIVAGASISTVLQGDWATVALLPLGFLLVFLLFAVPVALFVTLGGAIVDILHRRLVALATFIVSFAGVFVLGASVLYSALSLTGFDVTLPAGDAIWFGMFGAIATLISYQLMRASWWQLTASAENFRAVRGWRPAPWRLFTSFRRYLGLPSFLSYVGKKRRMVTLLYFGVAVLNLGLLMILMLPIFIGSEGDPQYPQSNPYILYTTLGGLLLLNLIGAGGVLARMADQRTTKLYQNVREWDARAPIIFLRAFDQDDERLKARGGDPFARWPAGVGSSRTLDEILLEHGSPYGPVIAIGDPRDPTPPLGAARVFVEGVGDEWQSVVRGLAGASKAVVMCPNHGEGVQWELDLIAQAGGRLQTIFLASPELDRAATLTLFARLVPDMPAIPEEQLAIAAYSHRGEWRVLTTKRLSLESYSAALNTALQVQFGLAGEPLKRPARA</sequence>
<feature type="transmembrane region" description="Helical" evidence="1">
    <location>
        <begin position="237"/>
        <end position="259"/>
    </location>
</feature>
<gene>
    <name evidence="2" type="ORF">DSM104635_00719</name>
</gene>
<dbReference type="RefSeq" id="WP_158764887.1">
    <property type="nucleotide sequence ID" value="NZ_CP047045.1"/>
</dbReference>
<dbReference type="KEGG" id="tsv:DSM104635_00719"/>
<dbReference type="EMBL" id="CP047045">
    <property type="protein sequence ID" value="QGZ93905.1"/>
    <property type="molecule type" value="Genomic_DNA"/>
</dbReference>
<feature type="transmembrane region" description="Helical" evidence="1">
    <location>
        <begin position="20"/>
        <end position="44"/>
    </location>
</feature>
<feature type="transmembrane region" description="Helical" evidence="1">
    <location>
        <begin position="130"/>
        <end position="148"/>
    </location>
</feature>
<name>A0A6I6MGQ4_9CAUL</name>
<reference evidence="3" key="1">
    <citation type="submission" date="2019-12" db="EMBL/GenBank/DDBJ databases">
        <title>Complete genome of Terracaulis silvestris 0127_4.</title>
        <authorList>
            <person name="Vieira S."/>
            <person name="Riedel T."/>
            <person name="Sproer C."/>
            <person name="Pascual J."/>
            <person name="Boedeker C."/>
            <person name="Overmann J."/>
        </authorList>
    </citation>
    <scope>NUCLEOTIDE SEQUENCE [LARGE SCALE GENOMIC DNA]</scope>
    <source>
        <strain evidence="3">0127_4</strain>
    </source>
</reference>
<organism evidence="2 3">
    <name type="scientific">Terricaulis silvestris</name>
    <dbReference type="NCBI Taxonomy" id="2686094"/>
    <lineage>
        <taxon>Bacteria</taxon>
        <taxon>Pseudomonadati</taxon>
        <taxon>Pseudomonadota</taxon>
        <taxon>Alphaproteobacteria</taxon>
        <taxon>Caulobacterales</taxon>
        <taxon>Caulobacteraceae</taxon>
        <taxon>Terricaulis</taxon>
    </lineage>
</organism>
<dbReference type="AlphaFoldDB" id="A0A6I6MGQ4"/>
<keyword evidence="1" id="KW-1133">Transmembrane helix</keyword>
<keyword evidence="1" id="KW-0472">Membrane</keyword>
<keyword evidence="1" id="KW-0812">Transmembrane</keyword>
<protein>
    <recommendedName>
        <fullName evidence="4">DUF2868 domain-containing protein</fullName>
    </recommendedName>
</protein>
<feature type="transmembrane region" description="Helical" evidence="1">
    <location>
        <begin position="91"/>
        <end position="118"/>
    </location>
</feature>
<evidence type="ECO:0000313" key="2">
    <source>
        <dbReference type="EMBL" id="QGZ93905.1"/>
    </source>
</evidence>
<keyword evidence="3" id="KW-1185">Reference proteome</keyword>
<feature type="transmembrane region" description="Helical" evidence="1">
    <location>
        <begin position="56"/>
        <end position="79"/>
    </location>
</feature>
<proteinExistence type="predicted"/>
<evidence type="ECO:0008006" key="4">
    <source>
        <dbReference type="Google" id="ProtNLM"/>
    </source>
</evidence>
<dbReference type="Proteomes" id="UP000431269">
    <property type="component" value="Chromosome"/>
</dbReference>
<accession>A0A6I6MGQ4</accession>
<evidence type="ECO:0000256" key="1">
    <source>
        <dbReference type="SAM" id="Phobius"/>
    </source>
</evidence>
<evidence type="ECO:0000313" key="3">
    <source>
        <dbReference type="Proteomes" id="UP000431269"/>
    </source>
</evidence>